<organism evidence="1 2">
    <name type="scientific">Subtercola frigoramans</name>
    <dbReference type="NCBI Taxonomy" id="120298"/>
    <lineage>
        <taxon>Bacteria</taxon>
        <taxon>Bacillati</taxon>
        <taxon>Actinomycetota</taxon>
        <taxon>Actinomycetes</taxon>
        <taxon>Micrococcales</taxon>
        <taxon>Microbacteriaceae</taxon>
        <taxon>Subtercola</taxon>
    </lineage>
</organism>
<dbReference type="RefSeq" id="WP_205106276.1">
    <property type="nucleotide sequence ID" value="NZ_BAAAHT010000001.1"/>
</dbReference>
<gene>
    <name evidence="1" type="ORF">JOE66_000170</name>
</gene>
<dbReference type="Proteomes" id="UP000776164">
    <property type="component" value="Unassembled WGS sequence"/>
</dbReference>
<protein>
    <submittedName>
        <fullName evidence="1">Uncharacterized protein</fullName>
    </submittedName>
</protein>
<evidence type="ECO:0000313" key="2">
    <source>
        <dbReference type="Proteomes" id="UP000776164"/>
    </source>
</evidence>
<reference evidence="1 2" key="1">
    <citation type="submission" date="2021-01" db="EMBL/GenBank/DDBJ databases">
        <title>Sequencing the genomes of 1000 actinobacteria strains.</title>
        <authorList>
            <person name="Klenk H.-P."/>
        </authorList>
    </citation>
    <scope>NUCLEOTIDE SEQUENCE [LARGE SCALE GENOMIC DNA]</scope>
    <source>
        <strain evidence="1 2">DSM 13057</strain>
    </source>
</reference>
<evidence type="ECO:0000313" key="1">
    <source>
        <dbReference type="EMBL" id="MBM7470536.1"/>
    </source>
</evidence>
<keyword evidence="2" id="KW-1185">Reference proteome</keyword>
<dbReference type="EMBL" id="JAFBBU010000001">
    <property type="protein sequence ID" value="MBM7470536.1"/>
    <property type="molecule type" value="Genomic_DNA"/>
</dbReference>
<accession>A0ABS2L222</accession>
<comment type="caution">
    <text evidence="1">The sequence shown here is derived from an EMBL/GenBank/DDBJ whole genome shotgun (WGS) entry which is preliminary data.</text>
</comment>
<proteinExistence type="predicted"/>
<name>A0ABS2L222_9MICO</name>
<sequence length="45" mass="4835">MGERIECMIGDCHEAPDRTMVVNESGVLVEYAVCALHERSALAGA</sequence>